<dbReference type="NCBIfam" id="TIGR01369">
    <property type="entry name" value="CPSaseII_lrg"/>
    <property type="match status" value="1"/>
</dbReference>
<dbReference type="GO" id="GO:0005737">
    <property type="term" value="C:cytoplasm"/>
    <property type="evidence" value="ECO:0007669"/>
    <property type="project" value="TreeGrafter"/>
</dbReference>
<keyword evidence="4" id="KW-0055">Arginine biosynthesis</keyword>
<keyword evidence="12" id="KW-0665">Pyrimidine biosynthesis</keyword>
<comment type="catalytic activity">
    <reaction evidence="14">
        <text>hydrogencarbonate + NH4(+) + 2 ATP = carbamoyl phosphate + 2 ADP + phosphate + 2 H(+)</text>
        <dbReference type="Rhea" id="RHEA:18029"/>
        <dbReference type="ChEBI" id="CHEBI:15378"/>
        <dbReference type="ChEBI" id="CHEBI:17544"/>
        <dbReference type="ChEBI" id="CHEBI:28938"/>
        <dbReference type="ChEBI" id="CHEBI:30616"/>
        <dbReference type="ChEBI" id="CHEBI:43474"/>
        <dbReference type="ChEBI" id="CHEBI:58228"/>
        <dbReference type="ChEBI" id="CHEBI:456216"/>
        <dbReference type="EC" id="6.3.4.16"/>
    </reaction>
</comment>
<dbReference type="PRINTS" id="PR00098">
    <property type="entry name" value="CPSASE"/>
</dbReference>
<evidence type="ECO:0000256" key="8">
    <source>
        <dbReference type="ARBA" id="ARBA00022737"/>
    </source>
</evidence>
<keyword evidence="7" id="KW-0479">Metal-binding</keyword>
<evidence type="ECO:0000256" key="10">
    <source>
        <dbReference type="ARBA" id="ARBA00022840"/>
    </source>
</evidence>
<dbReference type="InterPro" id="IPR005480">
    <property type="entry name" value="CPSase_lsu_oligo"/>
</dbReference>
<dbReference type="GO" id="GO:0004087">
    <property type="term" value="F:carbamoyl-phosphate synthase (ammonia) activity"/>
    <property type="evidence" value="ECO:0007669"/>
    <property type="project" value="UniProtKB-EC"/>
</dbReference>
<evidence type="ECO:0000313" key="18">
    <source>
        <dbReference type="EMBL" id="RWR08621.1"/>
    </source>
</evidence>
<dbReference type="InterPro" id="IPR005479">
    <property type="entry name" value="CPAse_ATP-bd"/>
</dbReference>
<evidence type="ECO:0000256" key="9">
    <source>
        <dbReference type="ARBA" id="ARBA00022741"/>
    </source>
</evidence>
<dbReference type="Pfam" id="PF25596">
    <property type="entry name" value="CPSase_L_D1"/>
    <property type="match status" value="2"/>
</dbReference>
<dbReference type="GO" id="GO:0046872">
    <property type="term" value="F:metal ion binding"/>
    <property type="evidence" value="ECO:0007669"/>
    <property type="project" value="UniProtKB-KW"/>
</dbReference>
<dbReference type="Pfam" id="PF02787">
    <property type="entry name" value="CPSase_L_D3"/>
    <property type="match status" value="1"/>
</dbReference>
<evidence type="ECO:0000256" key="13">
    <source>
        <dbReference type="ARBA" id="ARBA00023211"/>
    </source>
</evidence>
<protein>
    <submittedName>
        <fullName evidence="18">Carbamoyl phosphate synthase large subunit</fullName>
    </submittedName>
</protein>
<evidence type="ECO:0000256" key="14">
    <source>
        <dbReference type="ARBA" id="ARBA00047359"/>
    </source>
</evidence>
<evidence type="ECO:0000256" key="15">
    <source>
        <dbReference type="ARBA" id="ARBA00048816"/>
    </source>
</evidence>
<dbReference type="InterPro" id="IPR016185">
    <property type="entry name" value="PreATP-grasp_dom_sf"/>
</dbReference>
<feature type="domain" description="ATP-grasp" evidence="17">
    <location>
        <begin position="133"/>
        <end position="327"/>
    </location>
</feature>
<dbReference type="SMART" id="SM01096">
    <property type="entry name" value="CPSase_L_D3"/>
    <property type="match status" value="1"/>
</dbReference>
<keyword evidence="10 16" id="KW-0067">ATP-binding</keyword>
<dbReference type="Proteomes" id="UP000273811">
    <property type="component" value="Unassembled WGS sequence"/>
</dbReference>
<dbReference type="GO" id="GO:0005524">
    <property type="term" value="F:ATP binding"/>
    <property type="evidence" value="ECO:0007669"/>
    <property type="project" value="UniProtKB-UniRule"/>
</dbReference>
<evidence type="ECO:0000256" key="7">
    <source>
        <dbReference type="ARBA" id="ARBA00022723"/>
    </source>
</evidence>
<keyword evidence="9 16" id="KW-0547">Nucleotide-binding</keyword>
<dbReference type="Gene3D" id="3.30.470.20">
    <property type="entry name" value="ATP-grasp fold, B domain"/>
    <property type="match status" value="2"/>
</dbReference>
<dbReference type="PROSITE" id="PS00866">
    <property type="entry name" value="CPSASE_1"/>
    <property type="match status" value="2"/>
</dbReference>
<evidence type="ECO:0000256" key="6">
    <source>
        <dbReference type="ARBA" id="ARBA00022605"/>
    </source>
</evidence>
<evidence type="ECO:0000256" key="16">
    <source>
        <dbReference type="PROSITE-ProRule" id="PRU00409"/>
    </source>
</evidence>
<dbReference type="FunFam" id="3.40.50.20:FF:000001">
    <property type="entry name" value="Carbamoyl-phosphate synthase large chain"/>
    <property type="match status" value="2"/>
</dbReference>
<keyword evidence="11" id="KW-0460">Magnesium</keyword>
<dbReference type="InterPro" id="IPR058047">
    <property type="entry name" value="CPSase_preATP-grasp"/>
</dbReference>
<reference evidence="18" key="1">
    <citation type="submission" date="2018-12" db="EMBL/GenBank/DDBJ databases">
        <authorList>
            <person name="Sun L."/>
            <person name="Chen Z."/>
        </authorList>
    </citation>
    <scope>NUCLEOTIDE SEQUENCE [LARGE SCALE GENOMIC DNA]</scope>
    <source>
        <strain evidence="18">DSM 16012</strain>
    </source>
</reference>
<dbReference type="NCBIfam" id="NF003671">
    <property type="entry name" value="PRK05294.1"/>
    <property type="match status" value="1"/>
</dbReference>
<comment type="caution">
    <text evidence="18">The sequence shown here is derived from an EMBL/GenBank/DDBJ whole genome shotgun (WGS) entry which is preliminary data.</text>
</comment>
<proteinExistence type="inferred from homology"/>
<dbReference type="AlphaFoldDB" id="A0A443IQ17"/>
<dbReference type="RefSeq" id="WP_120073677.1">
    <property type="nucleotide sequence ID" value="NZ_CP126113.1"/>
</dbReference>
<keyword evidence="5" id="KW-0436">Ligase</keyword>
<dbReference type="Gene3D" id="1.10.1030.10">
    <property type="entry name" value="Carbamoyl-phosphate synthetase, large subunit oligomerisation domain"/>
    <property type="match status" value="1"/>
</dbReference>
<dbReference type="GO" id="GO:0006221">
    <property type="term" value="P:pyrimidine nucleotide biosynthetic process"/>
    <property type="evidence" value="ECO:0007669"/>
    <property type="project" value="UniProtKB-KW"/>
</dbReference>
<dbReference type="InterPro" id="IPR006275">
    <property type="entry name" value="CPSase_lsu"/>
</dbReference>
<dbReference type="FunFam" id="3.30.470.20:FF:000001">
    <property type="entry name" value="Carbamoyl-phosphate synthase large chain"/>
    <property type="match status" value="1"/>
</dbReference>
<evidence type="ECO:0000256" key="4">
    <source>
        <dbReference type="ARBA" id="ARBA00022571"/>
    </source>
</evidence>
<organism evidence="18 19">
    <name type="scientific">Siminovitchia fortis</name>
    <dbReference type="NCBI Taxonomy" id="254758"/>
    <lineage>
        <taxon>Bacteria</taxon>
        <taxon>Bacillati</taxon>
        <taxon>Bacillota</taxon>
        <taxon>Bacilli</taxon>
        <taxon>Bacillales</taxon>
        <taxon>Bacillaceae</taxon>
        <taxon>Siminovitchia</taxon>
    </lineage>
</organism>
<comment type="pathway">
    <text evidence="2">Amino-acid biosynthesis; L-arginine biosynthesis; carbamoyl phosphate from bicarbonate: step 1/1.</text>
</comment>
<dbReference type="NCBIfam" id="NF009455">
    <property type="entry name" value="PRK12815.1"/>
    <property type="match status" value="1"/>
</dbReference>
<evidence type="ECO:0000256" key="1">
    <source>
        <dbReference type="ARBA" id="ARBA00001936"/>
    </source>
</evidence>
<evidence type="ECO:0000256" key="11">
    <source>
        <dbReference type="ARBA" id="ARBA00022842"/>
    </source>
</evidence>
<dbReference type="SUPFAM" id="SSF52440">
    <property type="entry name" value="PreATP-grasp domain"/>
    <property type="match status" value="2"/>
</dbReference>
<dbReference type="GO" id="GO:0006526">
    <property type="term" value="P:L-arginine biosynthetic process"/>
    <property type="evidence" value="ECO:0007669"/>
    <property type="project" value="UniProtKB-KW"/>
</dbReference>
<dbReference type="Pfam" id="PF02786">
    <property type="entry name" value="CPSase_L_D2"/>
    <property type="match status" value="2"/>
</dbReference>
<dbReference type="GO" id="GO:0004088">
    <property type="term" value="F:carbamoyl-phosphate synthase (glutamine-hydrolyzing) activity"/>
    <property type="evidence" value="ECO:0007669"/>
    <property type="project" value="UniProtKB-EC"/>
</dbReference>
<dbReference type="SUPFAM" id="SSF56059">
    <property type="entry name" value="Glutathione synthetase ATP-binding domain-like"/>
    <property type="match status" value="2"/>
</dbReference>
<dbReference type="InterPro" id="IPR005483">
    <property type="entry name" value="CPSase_dom"/>
</dbReference>
<comment type="cofactor">
    <cofactor evidence="1">
        <name>Mn(2+)</name>
        <dbReference type="ChEBI" id="CHEBI:29035"/>
    </cofactor>
</comment>
<keyword evidence="19" id="KW-1185">Reference proteome</keyword>
<keyword evidence="8" id="KW-0677">Repeat</keyword>
<evidence type="ECO:0000256" key="3">
    <source>
        <dbReference type="ARBA" id="ARBA00009799"/>
    </source>
</evidence>
<dbReference type="PROSITE" id="PS00867">
    <property type="entry name" value="CPSASE_2"/>
    <property type="match status" value="2"/>
</dbReference>
<dbReference type="PROSITE" id="PS50975">
    <property type="entry name" value="ATP_GRASP"/>
    <property type="match status" value="2"/>
</dbReference>
<dbReference type="FunFam" id="3.30.470.20:FF:000026">
    <property type="entry name" value="Carbamoyl-phosphate synthase large chain"/>
    <property type="match status" value="1"/>
</dbReference>
<feature type="domain" description="ATP-grasp" evidence="17">
    <location>
        <begin position="676"/>
        <end position="861"/>
    </location>
</feature>
<dbReference type="PANTHER" id="PTHR11405:SF53">
    <property type="entry name" value="CARBAMOYL-PHOSPHATE SYNTHASE [AMMONIA], MITOCHONDRIAL"/>
    <property type="match status" value="1"/>
</dbReference>
<accession>A0A443IQ17</accession>
<comment type="similarity">
    <text evidence="3">Belongs to the CarB family.</text>
</comment>
<sequence length="1042" mass="115047">MPKGKDIKKVLVIGSGPIVIGQAAEFDYAGTQGCLALQEEGCEVVLVNNNPATIMTDEQFAQTVYFEPLTVNSIVEIIKKEKPDSILGTLGGQTGLNLTVDLYKQGYLEEFNIRVLGTTPESIIQGEDREAFRALMHELGEPVPNSEIIHSVEEALSFANKQGYPIIIRPAYTLGGGGGGIVNNEEELLSVVKKGLESSPITQCLIEKSIAGFKEIEFEMIRDANDTCIAICSMENFDPVGIHTGDSIVFAPQQTLTDTQFDALYQSAVKIIRALKIIGGCNIQFAQDPKTNQYYLIEVNPRLSRSSALASKATGYPIARIAAKLGLGYHLHEIINPVTGSTFASSEPVVDYTVVKMPRWAFDKFPDAKRELGTTMKATGEIMAIDRLLPAALQKAVRSLELKTNGLELKGLSDKSDQELWQSIIHADDTRFFAILELLRRGASSLEIHEKTGITPYFLDVLTELIQMEKKAKKESFAGVSPEFLRQLKENGFSDAWLASVWDTSLGQIRKKRKDHEIKPVFQMVDSCAGEFMAAAPYFYSTWRGEGDQIVPDKNKKKIAIIGSGPVRIGQGIEFDYCTVRAALALKESGFETILINNNPGTVSTDFQIADRLYFEPLHIEDVLNILEYEKPDGVIVQLGGQTAINLANELAENGIPLLSITQDQIDAVEDREKFYSLLKELGIPHIPGITAYDEDDLKSKTADIGFPVLLRPSYVIGGQGMLIIDSQEELDSCLENIEYPVLIDAYYKGLELEVDVLTDGNDIFIPAFFEHIEKAGVHSGDSMTITPPINVTEKVKETVNEYSKKVAQKLQFKGLFNVQFVIYNDTVYMLEVNPRASRTVPIVSKITGIKLIDECVNILNGSQLSIKNQDQPAFYTIKNPVFSTGKLDGVDPKLTPEMKSTGELIGIGKTVEEALAKAMVWNERLAAQQQKACREIYVDADNTDEKIIEKLMAESNAIMVTEKMGISFGDWIKNGNGSVLLSLGKSPASVQKRQLAPAAQLQVITEIETFKTYLTAIKQQFSEPKSLQSWLGKIRKDVVTS</sequence>
<dbReference type="GO" id="GO:0006541">
    <property type="term" value="P:glutamine metabolic process"/>
    <property type="evidence" value="ECO:0007669"/>
    <property type="project" value="TreeGrafter"/>
</dbReference>
<dbReference type="InterPro" id="IPR011761">
    <property type="entry name" value="ATP-grasp"/>
</dbReference>
<dbReference type="Gene3D" id="3.40.50.20">
    <property type="match status" value="2"/>
</dbReference>
<evidence type="ECO:0000259" key="17">
    <source>
        <dbReference type="PROSITE" id="PS50975"/>
    </source>
</evidence>
<dbReference type="EMBL" id="QYTU02000024">
    <property type="protein sequence ID" value="RWR08621.1"/>
    <property type="molecule type" value="Genomic_DNA"/>
</dbReference>
<evidence type="ECO:0000256" key="2">
    <source>
        <dbReference type="ARBA" id="ARBA00005077"/>
    </source>
</evidence>
<keyword evidence="6" id="KW-0028">Amino-acid biosynthesis</keyword>
<name>A0A443IQ17_9BACI</name>
<gene>
    <name evidence="18" type="ORF">D4N35_011470</name>
</gene>
<keyword evidence="13" id="KW-0464">Manganese</keyword>
<dbReference type="FunFam" id="1.10.1030.10:FF:000002">
    <property type="entry name" value="Carbamoyl-phosphate synthase large chain"/>
    <property type="match status" value="1"/>
</dbReference>
<evidence type="ECO:0000256" key="5">
    <source>
        <dbReference type="ARBA" id="ARBA00022598"/>
    </source>
</evidence>
<comment type="catalytic activity">
    <reaction evidence="15">
        <text>hydrogencarbonate + L-glutamine + 2 ATP + H2O = carbamoyl phosphate + L-glutamate + 2 ADP + phosphate + 2 H(+)</text>
        <dbReference type="Rhea" id="RHEA:18633"/>
        <dbReference type="ChEBI" id="CHEBI:15377"/>
        <dbReference type="ChEBI" id="CHEBI:15378"/>
        <dbReference type="ChEBI" id="CHEBI:17544"/>
        <dbReference type="ChEBI" id="CHEBI:29985"/>
        <dbReference type="ChEBI" id="CHEBI:30616"/>
        <dbReference type="ChEBI" id="CHEBI:43474"/>
        <dbReference type="ChEBI" id="CHEBI:58228"/>
        <dbReference type="ChEBI" id="CHEBI:58359"/>
        <dbReference type="ChEBI" id="CHEBI:456216"/>
        <dbReference type="EC" id="6.3.5.5"/>
    </reaction>
</comment>
<evidence type="ECO:0000256" key="12">
    <source>
        <dbReference type="ARBA" id="ARBA00022975"/>
    </source>
</evidence>
<dbReference type="InterPro" id="IPR036897">
    <property type="entry name" value="CarbamoylP_synth_lsu_oligo_sf"/>
</dbReference>
<evidence type="ECO:0000313" key="19">
    <source>
        <dbReference type="Proteomes" id="UP000273811"/>
    </source>
</evidence>
<dbReference type="SUPFAM" id="SSF48108">
    <property type="entry name" value="Carbamoyl phosphate synthetase, large subunit connection domain"/>
    <property type="match status" value="1"/>
</dbReference>
<dbReference type="PANTHER" id="PTHR11405">
    <property type="entry name" value="CARBAMOYLTRANSFERASE FAMILY MEMBER"/>
    <property type="match status" value="1"/>
</dbReference>
<dbReference type="OrthoDB" id="9804197at2"/>